<evidence type="ECO:0000256" key="8">
    <source>
        <dbReference type="SAM" id="MobiDB-lite"/>
    </source>
</evidence>
<evidence type="ECO:0000256" key="6">
    <source>
        <dbReference type="ARBA" id="ARBA00023080"/>
    </source>
</evidence>
<dbReference type="OrthoDB" id="272271at2759"/>
<evidence type="ECO:0000259" key="9">
    <source>
        <dbReference type="Pfam" id="PF00962"/>
    </source>
</evidence>
<sequence>MNFFGIGDFRTTHSYEMGNNKKGKKKQPPKESQAERTRREQAAAKKDAEENALLDKEVEKNINDGSAAKNLHAHELQMFRAMPKIELHAHLSGSLSPGTISKLVGNKDKCIQTIAKYRLQKPEEMKKVFESFGAVNEALEKPENLRIAMIETCREFCEDGCIYLELRSTPKHTRYMDYETYLRTIVGAILEARVLFPQMKIFFIVGINRTMNYDTASHILHIVGVLQLESNVIVGLELSGDPKVYAKHLVSIFQVARRFHGLGVTYHLAETKDYTDDTLDYMLTIPDRIGHGTFLHTNKKLVEIVQFYKIPIELCLSSNVYTKTVPSPADSHFKYWRDRGIPVSINTDDKGIFPASSLSEEYFKVAKVFNLSMDEMITLNFNALRSSFGYKYSCTTFLDTFRKIGDNTLI</sequence>
<evidence type="ECO:0000313" key="11">
    <source>
        <dbReference type="Proteomes" id="UP000230233"/>
    </source>
</evidence>
<feature type="domain" description="Adenosine deaminase" evidence="9">
    <location>
        <begin position="83"/>
        <end position="389"/>
    </location>
</feature>
<keyword evidence="5" id="KW-0862">Zinc</keyword>
<feature type="region of interest" description="Disordered" evidence="8">
    <location>
        <begin position="14"/>
        <end position="50"/>
    </location>
</feature>
<comment type="caution">
    <text evidence="10">The sequence shown here is derived from an EMBL/GenBank/DDBJ whole genome shotgun (WGS) entry which is preliminary data.</text>
</comment>
<dbReference type="InterPro" id="IPR001365">
    <property type="entry name" value="A_deaminase_dom"/>
</dbReference>
<proteinExistence type="inferred from homology"/>
<dbReference type="GO" id="GO:0046872">
    <property type="term" value="F:metal ion binding"/>
    <property type="evidence" value="ECO:0007669"/>
    <property type="project" value="UniProtKB-KW"/>
</dbReference>
<evidence type="ECO:0000256" key="3">
    <source>
        <dbReference type="ARBA" id="ARBA00022723"/>
    </source>
</evidence>
<organism evidence="10 11">
    <name type="scientific">Caenorhabditis nigoni</name>
    <dbReference type="NCBI Taxonomy" id="1611254"/>
    <lineage>
        <taxon>Eukaryota</taxon>
        <taxon>Metazoa</taxon>
        <taxon>Ecdysozoa</taxon>
        <taxon>Nematoda</taxon>
        <taxon>Chromadorea</taxon>
        <taxon>Rhabditida</taxon>
        <taxon>Rhabditina</taxon>
        <taxon>Rhabditomorpha</taxon>
        <taxon>Rhabditoidea</taxon>
        <taxon>Rhabditidae</taxon>
        <taxon>Peloderinae</taxon>
        <taxon>Caenorhabditis</taxon>
    </lineage>
</organism>
<dbReference type="PANTHER" id="PTHR11409">
    <property type="entry name" value="ADENOSINE DEAMINASE"/>
    <property type="match status" value="1"/>
</dbReference>
<evidence type="ECO:0000256" key="7">
    <source>
        <dbReference type="ARBA" id="ARBA00048787"/>
    </source>
</evidence>
<dbReference type="STRING" id="1611254.A0A2G5UZX0"/>
<accession>A0A2G5UZX0</accession>
<keyword evidence="11" id="KW-1185">Reference proteome</keyword>
<dbReference type="Proteomes" id="UP000230233">
    <property type="component" value="Chromosome II"/>
</dbReference>
<dbReference type="GO" id="GO:0006154">
    <property type="term" value="P:adenosine catabolic process"/>
    <property type="evidence" value="ECO:0007669"/>
    <property type="project" value="TreeGrafter"/>
</dbReference>
<dbReference type="SUPFAM" id="SSF51556">
    <property type="entry name" value="Metallo-dependent hydrolases"/>
    <property type="match status" value="1"/>
</dbReference>
<comment type="catalytic activity">
    <reaction evidence="7">
        <text>N(6)-methyl-AMP + H2O + H(+) = IMP + methylamine</text>
        <dbReference type="Rhea" id="RHEA:16001"/>
        <dbReference type="ChEBI" id="CHEBI:15377"/>
        <dbReference type="ChEBI" id="CHEBI:15378"/>
        <dbReference type="ChEBI" id="CHEBI:58053"/>
        <dbReference type="ChEBI" id="CHEBI:59338"/>
        <dbReference type="ChEBI" id="CHEBI:144842"/>
    </reaction>
    <physiologicalReaction direction="left-to-right" evidence="7">
        <dbReference type="Rhea" id="RHEA:16002"/>
    </physiologicalReaction>
</comment>
<evidence type="ECO:0000313" key="10">
    <source>
        <dbReference type="EMBL" id="PIC45074.1"/>
    </source>
</evidence>
<keyword evidence="6" id="KW-0546">Nucleotide metabolism</keyword>
<keyword evidence="3" id="KW-0479">Metal-binding</keyword>
<keyword evidence="4" id="KW-0378">Hydrolase</keyword>
<comment type="cofactor">
    <cofactor evidence="1">
        <name>Zn(2+)</name>
        <dbReference type="ChEBI" id="CHEBI:29105"/>
    </cofactor>
</comment>
<dbReference type="Gene3D" id="3.20.20.140">
    <property type="entry name" value="Metal-dependent hydrolases"/>
    <property type="match status" value="1"/>
</dbReference>
<gene>
    <name evidence="10" type="primary">Cni-C44B7.12</name>
    <name evidence="10" type="synonym">Cnig_chr_II.g5217</name>
    <name evidence="10" type="ORF">B9Z55_005217</name>
</gene>
<evidence type="ECO:0000256" key="4">
    <source>
        <dbReference type="ARBA" id="ARBA00022801"/>
    </source>
</evidence>
<evidence type="ECO:0000256" key="5">
    <source>
        <dbReference type="ARBA" id="ARBA00022833"/>
    </source>
</evidence>
<reference evidence="11" key="1">
    <citation type="submission" date="2017-10" db="EMBL/GenBank/DDBJ databases">
        <title>Rapid genome shrinkage in a self-fertile nematode reveals novel sperm competition proteins.</title>
        <authorList>
            <person name="Yin D."/>
            <person name="Schwarz E.M."/>
            <person name="Thomas C.G."/>
            <person name="Felde R.L."/>
            <person name="Korf I.F."/>
            <person name="Cutter A.D."/>
            <person name="Schartner C.M."/>
            <person name="Ralston E.J."/>
            <person name="Meyer B.J."/>
            <person name="Haag E.S."/>
        </authorList>
    </citation>
    <scope>NUCLEOTIDE SEQUENCE [LARGE SCALE GENOMIC DNA]</scope>
    <source>
        <strain evidence="11">JU1422</strain>
    </source>
</reference>
<evidence type="ECO:0000256" key="2">
    <source>
        <dbReference type="ARBA" id="ARBA00006676"/>
    </source>
</evidence>
<evidence type="ECO:0000256" key="1">
    <source>
        <dbReference type="ARBA" id="ARBA00001947"/>
    </source>
</evidence>
<name>A0A2G5UZX0_9PELO</name>
<dbReference type="PANTHER" id="PTHR11409:SF42">
    <property type="entry name" value="ADENOSINE DEAMINASE-LIKE PROTEIN"/>
    <property type="match status" value="1"/>
</dbReference>
<dbReference type="CDD" id="cd00443">
    <property type="entry name" value="ADA_AMPD"/>
    <property type="match status" value="1"/>
</dbReference>
<dbReference type="GO" id="GO:0009117">
    <property type="term" value="P:nucleotide metabolic process"/>
    <property type="evidence" value="ECO:0007669"/>
    <property type="project" value="UniProtKB-KW"/>
</dbReference>
<dbReference type="GO" id="GO:0004000">
    <property type="term" value="F:adenosine deaminase activity"/>
    <property type="evidence" value="ECO:0007669"/>
    <property type="project" value="TreeGrafter"/>
</dbReference>
<dbReference type="InterPro" id="IPR032466">
    <property type="entry name" value="Metal_Hydrolase"/>
</dbReference>
<comment type="similarity">
    <text evidence="2">Belongs to the metallo-dependent hydrolases superfamily. Adenosine and AMP deaminases family.</text>
</comment>
<dbReference type="Pfam" id="PF00962">
    <property type="entry name" value="A_deaminase"/>
    <property type="match status" value="1"/>
</dbReference>
<dbReference type="AlphaFoldDB" id="A0A2G5UZX0"/>
<dbReference type="EMBL" id="PDUG01000002">
    <property type="protein sequence ID" value="PIC45074.1"/>
    <property type="molecule type" value="Genomic_DNA"/>
</dbReference>
<dbReference type="GO" id="GO:0046103">
    <property type="term" value="P:inosine biosynthetic process"/>
    <property type="evidence" value="ECO:0007669"/>
    <property type="project" value="TreeGrafter"/>
</dbReference>
<protein>
    <recommendedName>
        <fullName evidence="9">Adenosine deaminase domain-containing protein</fullName>
    </recommendedName>
</protein>
<feature type="compositionally biased region" description="Basic and acidic residues" evidence="8">
    <location>
        <begin position="28"/>
        <end position="50"/>
    </location>
</feature>
<dbReference type="InterPro" id="IPR006330">
    <property type="entry name" value="Ado/ade_deaminase"/>
</dbReference>